<accession>A0AAE2RFC5</accession>
<dbReference type="EMBL" id="JACXXJ020000005">
    <property type="protein sequence ID" value="MBF2717505.1"/>
    <property type="molecule type" value="Genomic_DNA"/>
</dbReference>
<sequence>MNNSSKTTGTKSKSTSPRQNSFFDSFSIETIRRFSVPTPEKLYHYTSSEGLISITKHHSLRFSDVRFLNDASEFQYGVKIANHVLNNQKKPSLKHSDEVIEKIINNLREASFHFTPIIFCMSATDNLLNQWRDYGKDVVPYSIEFHVPEILKLGAYNFPFLLCNIEYDEEIQHSMMMDVIDRLSQKAVEIIEKDHLDEAQLEELYRAYAVELLIIASRLKHPSFSAENEWRMICFKKNIDELGVKREYRSSALGAIPYYTWGRKDNGKLPITNVTIGPSVYPIISEIALKGLLQDHGYSPNTKYSIIPIRR</sequence>
<dbReference type="Proteomes" id="UP000655037">
    <property type="component" value="Unassembled WGS sequence"/>
</dbReference>
<protein>
    <submittedName>
        <fullName evidence="1">DUF2971 domain-containing protein</fullName>
    </submittedName>
</protein>
<evidence type="ECO:0000313" key="2">
    <source>
        <dbReference type="Proteomes" id="UP000655037"/>
    </source>
</evidence>
<comment type="caution">
    <text evidence="1">The sequence shown here is derived from an EMBL/GenBank/DDBJ whole genome shotgun (WGS) entry which is preliminary data.</text>
</comment>
<dbReference type="AlphaFoldDB" id="A0AAE2RFC5"/>
<dbReference type="InterPro" id="IPR021352">
    <property type="entry name" value="DUF2971"/>
</dbReference>
<proteinExistence type="predicted"/>
<dbReference type="Pfam" id="PF11185">
    <property type="entry name" value="DUF2971"/>
    <property type="match status" value="1"/>
</dbReference>
<evidence type="ECO:0000313" key="1">
    <source>
        <dbReference type="EMBL" id="MBF2717505.1"/>
    </source>
</evidence>
<organism evidence="1 2">
    <name type="scientific">Agrobacterium vitis</name>
    <name type="common">Rhizobium vitis</name>
    <dbReference type="NCBI Taxonomy" id="373"/>
    <lineage>
        <taxon>Bacteria</taxon>
        <taxon>Pseudomonadati</taxon>
        <taxon>Pseudomonadota</taxon>
        <taxon>Alphaproteobacteria</taxon>
        <taxon>Hyphomicrobiales</taxon>
        <taxon>Rhizobiaceae</taxon>
        <taxon>Rhizobium/Agrobacterium group</taxon>
        <taxon>Agrobacterium</taxon>
    </lineage>
</organism>
<reference evidence="1" key="1">
    <citation type="submission" date="2020-11" db="EMBL/GenBank/DDBJ databases">
        <title>Agrobacterium vitis strain K377 genome.</title>
        <authorList>
            <person name="Xi H."/>
        </authorList>
    </citation>
    <scope>NUCLEOTIDE SEQUENCE</scope>
    <source>
        <strain evidence="1">K377</strain>
    </source>
</reference>
<name>A0AAE2RFC5_AGRVI</name>
<gene>
    <name evidence="1" type="ORF">IEI95_025175</name>
</gene>
<dbReference type="RefSeq" id="WP_194417155.1">
    <property type="nucleotide sequence ID" value="NZ_JACXXJ020000005.1"/>
</dbReference>